<evidence type="ECO:0000313" key="2">
    <source>
        <dbReference type="EMBL" id="KIW51705.1"/>
    </source>
</evidence>
<feature type="compositionally biased region" description="Polar residues" evidence="1">
    <location>
        <begin position="307"/>
        <end position="327"/>
    </location>
</feature>
<dbReference type="STRING" id="348802.A0A0D2EAK5"/>
<dbReference type="InterPro" id="IPR029058">
    <property type="entry name" value="AB_hydrolase_fold"/>
</dbReference>
<dbReference type="Proteomes" id="UP000054342">
    <property type="component" value="Unassembled WGS sequence"/>
</dbReference>
<accession>A0A0D2EAK5</accession>
<feature type="compositionally biased region" description="Polar residues" evidence="1">
    <location>
        <begin position="349"/>
        <end position="358"/>
    </location>
</feature>
<evidence type="ECO:0008006" key="4">
    <source>
        <dbReference type="Google" id="ProtNLM"/>
    </source>
</evidence>
<protein>
    <recommendedName>
        <fullName evidence="4">Alpha/beta hydrolase fold-3 domain-containing protein</fullName>
    </recommendedName>
</protein>
<dbReference type="Gene3D" id="3.40.50.1820">
    <property type="entry name" value="alpha/beta hydrolase"/>
    <property type="match status" value="1"/>
</dbReference>
<proteinExistence type="predicted"/>
<dbReference type="AlphaFoldDB" id="A0A0D2EAK5"/>
<dbReference type="HOGENOM" id="CLU_021214_1_0_1"/>
<dbReference type="RefSeq" id="XP_013312289.1">
    <property type="nucleotide sequence ID" value="XM_013456835.1"/>
</dbReference>
<reference evidence="2 3" key="1">
    <citation type="submission" date="2015-01" db="EMBL/GenBank/DDBJ databases">
        <title>The Genome Sequence of Exophiala xenobiotica CBS118157.</title>
        <authorList>
            <consortium name="The Broad Institute Genomics Platform"/>
            <person name="Cuomo C."/>
            <person name="de Hoog S."/>
            <person name="Gorbushina A."/>
            <person name="Stielow B."/>
            <person name="Teixiera M."/>
            <person name="Abouelleil A."/>
            <person name="Chapman S.B."/>
            <person name="Priest M."/>
            <person name="Young S.K."/>
            <person name="Wortman J."/>
            <person name="Nusbaum C."/>
            <person name="Birren B."/>
        </authorList>
    </citation>
    <scope>NUCLEOTIDE SEQUENCE [LARGE SCALE GENOMIC DNA]</scope>
    <source>
        <strain evidence="2 3">CBS 118157</strain>
    </source>
</reference>
<sequence length="490" mass="53274">MLLQCGRGGSLTLISSSRTHFVTSTWWLYRRSIASVAPVSPRQCESIDLPIGLNRHIRLDVVSPSLPVAGHNGPRNLLVHLPPRPSLNSTSLDVLPQLHGQLLPNISLVTINYRLGLGSDTSTDEKTSFPTPVHDVSTALGYLTSSTSPFNEGHDEPPRICLLGSHIGGALATMLALTEPNDIHALAVLEPMVDWVSLDEIVERLHSARSIPRKRQKQKVTRLGVDDASVLAAAEDLIKLRAKLFPTPSSYFDPFASPLLFLRAPGRDTPLGQTVGNQLVNEMGLNDGFGDSDDLGPYDDDWHQGGPSRSTLNTSLSSPAPTGSELRSSSEIKVTSDGEATLVSDIISPPTSATPQSQTRRRKVLQRWPPVGRPESVMLPYVKVFVQAASNPADIPGSEAEAVDMNLGHAALLRAQGTELVELMRRACFFGREKSFAEERVQLYEESPRAGEPDTTSAEEFKAAADFVTHPSLRLQSKAVKWAEQMLTRA</sequence>
<organism evidence="2 3">
    <name type="scientific">Exophiala xenobiotica</name>
    <dbReference type="NCBI Taxonomy" id="348802"/>
    <lineage>
        <taxon>Eukaryota</taxon>
        <taxon>Fungi</taxon>
        <taxon>Dikarya</taxon>
        <taxon>Ascomycota</taxon>
        <taxon>Pezizomycotina</taxon>
        <taxon>Eurotiomycetes</taxon>
        <taxon>Chaetothyriomycetidae</taxon>
        <taxon>Chaetothyriales</taxon>
        <taxon>Herpotrichiellaceae</taxon>
        <taxon>Exophiala</taxon>
    </lineage>
</organism>
<dbReference type="GeneID" id="25332308"/>
<name>A0A0D2EAK5_9EURO</name>
<dbReference type="SUPFAM" id="SSF53474">
    <property type="entry name" value="alpha/beta-Hydrolases"/>
    <property type="match status" value="1"/>
</dbReference>
<evidence type="ECO:0000256" key="1">
    <source>
        <dbReference type="SAM" id="MobiDB-lite"/>
    </source>
</evidence>
<evidence type="ECO:0000313" key="3">
    <source>
        <dbReference type="Proteomes" id="UP000054342"/>
    </source>
</evidence>
<feature type="region of interest" description="Disordered" evidence="1">
    <location>
        <begin position="284"/>
        <end position="364"/>
    </location>
</feature>
<keyword evidence="3" id="KW-1185">Reference proteome</keyword>
<dbReference type="EMBL" id="KN847322">
    <property type="protein sequence ID" value="KIW51705.1"/>
    <property type="molecule type" value="Genomic_DNA"/>
</dbReference>
<dbReference type="OrthoDB" id="5396420at2759"/>
<feature type="compositionally biased region" description="Acidic residues" evidence="1">
    <location>
        <begin position="290"/>
        <end position="299"/>
    </location>
</feature>
<gene>
    <name evidence="2" type="ORF">PV05_10400</name>
</gene>